<evidence type="ECO:0000256" key="8">
    <source>
        <dbReference type="HAMAP-Rule" id="MF_00193"/>
    </source>
</evidence>
<dbReference type="GO" id="GO:0005737">
    <property type="term" value="C:cytoplasm"/>
    <property type="evidence" value="ECO:0007669"/>
    <property type="project" value="InterPro"/>
</dbReference>
<dbReference type="GO" id="GO:0005524">
    <property type="term" value="F:ATP binding"/>
    <property type="evidence" value="ECO:0007669"/>
    <property type="project" value="UniProtKB-UniRule"/>
</dbReference>
<dbReference type="InterPro" id="IPR014729">
    <property type="entry name" value="Rossmann-like_a/b/a_fold"/>
</dbReference>
<comment type="similarity">
    <text evidence="1 8 9">Belongs to the NAD synthetase family.</text>
</comment>
<gene>
    <name evidence="8" type="primary">nadE</name>
    <name evidence="12" type="ORF">ENT17_05585</name>
</gene>
<feature type="binding site" description="in other chain" evidence="8">
    <location>
        <position position="118"/>
    </location>
    <ligand>
        <name>deamido-NAD(+)</name>
        <dbReference type="ChEBI" id="CHEBI:58437"/>
        <note>ligand shared between two neighboring subunits</note>
    </ligand>
</feature>
<proteinExistence type="inferred from homology"/>
<evidence type="ECO:0000256" key="2">
    <source>
        <dbReference type="ARBA" id="ARBA00022598"/>
    </source>
</evidence>
<dbReference type="EMBL" id="DSXR01000053">
    <property type="protein sequence ID" value="HGS87075.1"/>
    <property type="molecule type" value="Genomic_DNA"/>
</dbReference>
<dbReference type="GO" id="GO:0009435">
    <property type="term" value="P:NAD+ biosynthetic process"/>
    <property type="evidence" value="ECO:0007669"/>
    <property type="project" value="UniProtKB-UniRule"/>
</dbReference>
<comment type="pathway">
    <text evidence="8">Cofactor biosynthesis; NAD(+) biosynthesis; NAD(+) from deamido-NAD(+) (ammonia route): step 1/1.</text>
</comment>
<evidence type="ECO:0000256" key="7">
    <source>
        <dbReference type="ARBA" id="ARBA00023027"/>
    </source>
</evidence>
<evidence type="ECO:0000256" key="4">
    <source>
        <dbReference type="ARBA" id="ARBA00022741"/>
    </source>
</evidence>
<dbReference type="UniPathway" id="UPA00253">
    <property type="reaction ID" value="UER00333"/>
</dbReference>
<dbReference type="FunFam" id="3.40.50.620:FF:000106">
    <property type="entry name" value="Glutamine-dependent NAD(+) synthetase"/>
    <property type="match status" value="1"/>
</dbReference>
<dbReference type="InterPro" id="IPR022926">
    <property type="entry name" value="NH(3)-dep_NAD(+)_synth"/>
</dbReference>
<dbReference type="AlphaFoldDB" id="A0A7C4L1C4"/>
<feature type="domain" description="NAD/GMP synthase" evidence="11">
    <location>
        <begin position="17"/>
        <end position="253"/>
    </location>
</feature>
<evidence type="ECO:0000259" key="11">
    <source>
        <dbReference type="Pfam" id="PF02540"/>
    </source>
</evidence>
<dbReference type="SUPFAM" id="SSF52402">
    <property type="entry name" value="Adenine nucleotide alpha hydrolases-like"/>
    <property type="match status" value="1"/>
</dbReference>
<dbReference type="HAMAP" id="MF_00193">
    <property type="entry name" value="NadE_ammonia_dep"/>
    <property type="match status" value="1"/>
</dbReference>
<comment type="function">
    <text evidence="8">Catalyzes the ATP-dependent amidation of deamido-NAD to form NAD. Uses ammonia as a nitrogen source.</text>
</comment>
<feature type="binding site" evidence="8">
    <location>
        <begin position="36"/>
        <end position="43"/>
    </location>
    <ligand>
        <name>ATP</name>
        <dbReference type="ChEBI" id="CHEBI:30616"/>
    </ligand>
</feature>
<feature type="binding site" evidence="8">
    <location>
        <position position="189"/>
    </location>
    <ligand>
        <name>ATP</name>
        <dbReference type="ChEBI" id="CHEBI:30616"/>
    </ligand>
</feature>
<evidence type="ECO:0000313" key="12">
    <source>
        <dbReference type="EMBL" id="HGS87075.1"/>
    </source>
</evidence>
<dbReference type="GO" id="GO:0046872">
    <property type="term" value="F:metal ion binding"/>
    <property type="evidence" value="ECO:0007669"/>
    <property type="project" value="UniProtKB-KW"/>
</dbReference>
<dbReference type="Pfam" id="PF02540">
    <property type="entry name" value="NAD_synthase"/>
    <property type="match status" value="1"/>
</dbReference>
<keyword evidence="4 8" id="KW-0547">Nucleotide-binding</keyword>
<comment type="catalytic activity">
    <reaction evidence="8 10">
        <text>deamido-NAD(+) + NH4(+) + ATP = AMP + diphosphate + NAD(+) + H(+)</text>
        <dbReference type="Rhea" id="RHEA:21188"/>
        <dbReference type="ChEBI" id="CHEBI:15378"/>
        <dbReference type="ChEBI" id="CHEBI:28938"/>
        <dbReference type="ChEBI" id="CHEBI:30616"/>
        <dbReference type="ChEBI" id="CHEBI:33019"/>
        <dbReference type="ChEBI" id="CHEBI:57540"/>
        <dbReference type="ChEBI" id="CHEBI:58437"/>
        <dbReference type="ChEBI" id="CHEBI:456215"/>
        <dbReference type="EC" id="6.3.1.5"/>
    </reaction>
</comment>
<comment type="caution">
    <text evidence="12">The sequence shown here is derived from an EMBL/GenBank/DDBJ whole genome shotgun (WGS) entry which is preliminary data.</text>
</comment>
<dbReference type="InterPro" id="IPR003694">
    <property type="entry name" value="NAD_synthase"/>
</dbReference>
<reference evidence="12" key="1">
    <citation type="journal article" date="2020" name="mSystems">
        <title>Genome- and Community-Level Interaction Insights into Carbon Utilization and Element Cycling Functions of Hydrothermarchaeota in Hydrothermal Sediment.</title>
        <authorList>
            <person name="Zhou Z."/>
            <person name="Liu Y."/>
            <person name="Xu W."/>
            <person name="Pan J."/>
            <person name="Luo Z.H."/>
            <person name="Li M."/>
        </authorList>
    </citation>
    <scope>NUCLEOTIDE SEQUENCE [LARGE SCALE GENOMIC DNA]</scope>
    <source>
        <strain evidence="12">SpSt-556</strain>
    </source>
</reference>
<comment type="subunit">
    <text evidence="8">Homodimer.</text>
</comment>
<feature type="binding site" evidence="8">
    <location>
        <position position="167"/>
    </location>
    <ligand>
        <name>ATP</name>
        <dbReference type="ChEBI" id="CHEBI:30616"/>
    </ligand>
</feature>
<evidence type="ECO:0000256" key="1">
    <source>
        <dbReference type="ARBA" id="ARBA00005859"/>
    </source>
</evidence>
<dbReference type="GO" id="GO:0008795">
    <property type="term" value="F:NAD+ synthase activity"/>
    <property type="evidence" value="ECO:0007669"/>
    <property type="project" value="UniProtKB-UniRule"/>
</dbReference>
<keyword evidence="3 8" id="KW-0479">Metal-binding</keyword>
<sequence>MKTVDLTINTDLTRRILTGFIRSEITRMGFSRAVIGLSGGIDSAVSCFLAAEALGGENVLAVRMPYRTSSADSLEDAQKVIEAAGVQSLTVEITPMVEPLFQRFPDMDNMRRGNIMARQRMIILYDQSAAFNGLVVGTGNKTEILLGYTTLYGDSACALNPIGDLYKTQLRQLAEALGVPESIRRKAPSADLWAGQTDEGELGYTYAEVDRLLYLLVDQRYTPQECIEAGFEPLFVHRVVERMRRNQFKRILPPIAKLSNRTIGYDFLYLRDWGT</sequence>
<dbReference type="GO" id="GO:0004359">
    <property type="term" value="F:glutaminase activity"/>
    <property type="evidence" value="ECO:0007669"/>
    <property type="project" value="InterPro"/>
</dbReference>
<organism evidence="12">
    <name type="scientific">Bellilinea caldifistulae</name>
    <dbReference type="NCBI Taxonomy" id="360411"/>
    <lineage>
        <taxon>Bacteria</taxon>
        <taxon>Bacillati</taxon>
        <taxon>Chloroflexota</taxon>
        <taxon>Anaerolineae</taxon>
        <taxon>Anaerolineales</taxon>
        <taxon>Anaerolineaceae</taxon>
        <taxon>Bellilinea</taxon>
    </lineage>
</organism>
<feature type="binding site" evidence="8">
    <location>
        <position position="138"/>
    </location>
    <ligand>
        <name>ATP</name>
        <dbReference type="ChEBI" id="CHEBI:30616"/>
    </ligand>
</feature>
<protein>
    <recommendedName>
        <fullName evidence="8 10">NH(3)-dependent NAD(+) synthetase</fullName>
        <ecNumber evidence="8 10">6.3.1.5</ecNumber>
    </recommendedName>
</protein>
<dbReference type="CDD" id="cd00553">
    <property type="entry name" value="NAD_synthase"/>
    <property type="match status" value="1"/>
</dbReference>
<keyword evidence="6 8" id="KW-0460">Magnesium</keyword>
<dbReference type="NCBIfam" id="TIGR00552">
    <property type="entry name" value="nadE"/>
    <property type="match status" value="1"/>
</dbReference>
<evidence type="ECO:0000256" key="9">
    <source>
        <dbReference type="RuleBase" id="RU003811"/>
    </source>
</evidence>
<dbReference type="InterPro" id="IPR022310">
    <property type="entry name" value="NAD/GMP_synthase"/>
</dbReference>
<evidence type="ECO:0000256" key="5">
    <source>
        <dbReference type="ARBA" id="ARBA00022840"/>
    </source>
</evidence>
<dbReference type="NCBIfam" id="NF010587">
    <property type="entry name" value="PRK13980.1"/>
    <property type="match status" value="1"/>
</dbReference>
<dbReference type="PANTHER" id="PTHR23090">
    <property type="entry name" value="NH 3 /GLUTAMINE-DEPENDENT NAD + SYNTHETASE"/>
    <property type="match status" value="1"/>
</dbReference>
<keyword evidence="5 8" id="KW-0067">ATP-binding</keyword>
<evidence type="ECO:0000256" key="6">
    <source>
        <dbReference type="ARBA" id="ARBA00022842"/>
    </source>
</evidence>
<dbReference type="GO" id="GO:0003952">
    <property type="term" value="F:NAD+ synthase (glutamine-hydrolyzing) activity"/>
    <property type="evidence" value="ECO:0007669"/>
    <property type="project" value="InterPro"/>
</dbReference>
<dbReference type="Gene3D" id="3.40.50.620">
    <property type="entry name" value="HUPs"/>
    <property type="match status" value="1"/>
</dbReference>
<feature type="binding site" evidence="8">
    <location>
        <position position="42"/>
    </location>
    <ligand>
        <name>Mg(2+)</name>
        <dbReference type="ChEBI" id="CHEBI:18420"/>
    </ligand>
</feature>
<keyword evidence="2 8" id="KW-0436">Ligase</keyword>
<dbReference type="PANTHER" id="PTHR23090:SF9">
    <property type="entry name" value="GLUTAMINE-DEPENDENT NAD(+) SYNTHETASE"/>
    <property type="match status" value="1"/>
</dbReference>
<keyword evidence="7 8" id="KW-0520">NAD</keyword>
<comment type="caution">
    <text evidence="8">Lacks conserved residue(s) required for the propagation of feature annotation.</text>
</comment>
<evidence type="ECO:0000256" key="10">
    <source>
        <dbReference type="RuleBase" id="RU003812"/>
    </source>
</evidence>
<accession>A0A7C4L1C4</accession>
<name>A0A7C4L1C4_9CHLR</name>
<dbReference type="EC" id="6.3.1.5" evidence="8 10"/>
<feature type="binding site" evidence="8">
    <location>
        <position position="143"/>
    </location>
    <ligand>
        <name>Mg(2+)</name>
        <dbReference type="ChEBI" id="CHEBI:18420"/>
    </ligand>
</feature>
<evidence type="ECO:0000256" key="3">
    <source>
        <dbReference type="ARBA" id="ARBA00022723"/>
    </source>
</evidence>